<gene>
    <name evidence="2" type="ORF">GCM10009716_42270</name>
</gene>
<keyword evidence="3" id="KW-1185">Reference proteome</keyword>
<protein>
    <submittedName>
        <fullName evidence="2">Cytochrome c biogenesis CcdA family protein</fullName>
    </submittedName>
</protein>
<keyword evidence="1" id="KW-1133">Transmembrane helix</keyword>
<feature type="transmembrane region" description="Helical" evidence="1">
    <location>
        <begin position="6"/>
        <end position="30"/>
    </location>
</feature>
<dbReference type="InterPro" id="IPR051790">
    <property type="entry name" value="Cytochrome_c-biogenesis_DsbD"/>
</dbReference>
<feature type="transmembrane region" description="Helical" evidence="1">
    <location>
        <begin position="128"/>
        <end position="150"/>
    </location>
</feature>
<feature type="transmembrane region" description="Helical" evidence="1">
    <location>
        <begin position="51"/>
        <end position="76"/>
    </location>
</feature>
<evidence type="ECO:0000256" key="1">
    <source>
        <dbReference type="SAM" id="Phobius"/>
    </source>
</evidence>
<feature type="transmembrane region" description="Helical" evidence="1">
    <location>
        <begin position="254"/>
        <end position="275"/>
    </location>
</feature>
<reference evidence="2 3" key="1">
    <citation type="journal article" date="2019" name="Int. J. Syst. Evol. Microbiol.">
        <title>The Global Catalogue of Microorganisms (GCM) 10K type strain sequencing project: providing services to taxonomists for standard genome sequencing and annotation.</title>
        <authorList>
            <consortium name="The Broad Institute Genomics Platform"/>
            <consortium name="The Broad Institute Genome Sequencing Center for Infectious Disease"/>
            <person name="Wu L."/>
            <person name="Ma J."/>
        </authorList>
    </citation>
    <scope>NUCLEOTIDE SEQUENCE [LARGE SCALE GENOMIC DNA]</scope>
    <source>
        <strain evidence="2 3">JCM 13581</strain>
    </source>
</reference>
<sequence>MTGIPLTLAVTAGMLAAVNPCGFALLPAYLTLFVSGRGQDDGRAGALRRAAVATGAMTAGFVVVFGAFGLVVAPLALAVDGWLPWATMVIGVVLIVTGGWLLAGRELRLPLPKAGPSSRDPAGSARGMALFGVSYAVASLSCTVGPFLAITSTAFRGGSIPGVVTVFLAYAGGMGAVVGVLTLAVALSRQVLIARLRQALPYVTRASGVLLLLAGLYVAYYGWWELFGGPGDPVISRATEFQGELTRFLRGLGVGPLLAVMGGLVLAAGAAAGLTSRRRHRRAEKEAAADGEARVAG</sequence>
<proteinExistence type="predicted"/>
<keyword evidence="1" id="KW-0812">Transmembrane</keyword>
<name>A0ABN2PSJ9_9ACTN</name>
<feature type="transmembrane region" description="Helical" evidence="1">
    <location>
        <begin position="199"/>
        <end position="223"/>
    </location>
</feature>
<feature type="transmembrane region" description="Helical" evidence="1">
    <location>
        <begin position="162"/>
        <end position="187"/>
    </location>
</feature>
<dbReference type="Proteomes" id="UP001501303">
    <property type="component" value="Unassembled WGS sequence"/>
</dbReference>
<accession>A0ABN2PSJ9</accession>
<feature type="transmembrane region" description="Helical" evidence="1">
    <location>
        <begin position="82"/>
        <end position="103"/>
    </location>
</feature>
<dbReference type="PANTHER" id="PTHR31272:SF4">
    <property type="entry name" value="CYTOCHROME C-TYPE BIOGENESIS PROTEIN HI_1454-RELATED"/>
    <property type="match status" value="1"/>
</dbReference>
<evidence type="ECO:0000313" key="3">
    <source>
        <dbReference type="Proteomes" id="UP001501303"/>
    </source>
</evidence>
<dbReference type="RefSeq" id="WP_344265063.1">
    <property type="nucleotide sequence ID" value="NZ_BAAAMJ010000057.1"/>
</dbReference>
<keyword evidence="1" id="KW-0472">Membrane</keyword>
<evidence type="ECO:0000313" key="2">
    <source>
        <dbReference type="EMBL" id="GAA1930320.1"/>
    </source>
</evidence>
<organism evidence="2 3">
    <name type="scientific">Streptomyces sodiiphilus</name>
    <dbReference type="NCBI Taxonomy" id="226217"/>
    <lineage>
        <taxon>Bacteria</taxon>
        <taxon>Bacillati</taxon>
        <taxon>Actinomycetota</taxon>
        <taxon>Actinomycetes</taxon>
        <taxon>Kitasatosporales</taxon>
        <taxon>Streptomycetaceae</taxon>
        <taxon>Streptomyces</taxon>
    </lineage>
</organism>
<dbReference type="PANTHER" id="PTHR31272">
    <property type="entry name" value="CYTOCHROME C-TYPE BIOGENESIS PROTEIN HI_1454-RELATED"/>
    <property type="match status" value="1"/>
</dbReference>
<dbReference type="EMBL" id="BAAAMJ010000057">
    <property type="protein sequence ID" value="GAA1930320.1"/>
    <property type="molecule type" value="Genomic_DNA"/>
</dbReference>
<comment type="caution">
    <text evidence="2">The sequence shown here is derived from an EMBL/GenBank/DDBJ whole genome shotgun (WGS) entry which is preliminary data.</text>
</comment>